<organism evidence="3 4">
    <name type="scientific">Microdochium bolleyi</name>
    <dbReference type="NCBI Taxonomy" id="196109"/>
    <lineage>
        <taxon>Eukaryota</taxon>
        <taxon>Fungi</taxon>
        <taxon>Dikarya</taxon>
        <taxon>Ascomycota</taxon>
        <taxon>Pezizomycotina</taxon>
        <taxon>Sordariomycetes</taxon>
        <taxon>Xylariomycetidae</taxon>
        <taxon>Xylariales</taxon>
        <taxon>Microdochiaceae</taxon>
        <taxon>Microdochium</taxon>
    </lineage>
</organism>
<sequence length="232" mass="26881">MSRFRLLRQLALSVRAANGIRTTLSPVLLPMHMKSDIMRHPSRLGIVWRKTGVSCVHRTWRIQRALRLLDMTCDNCLQEEDTCICGQEWFDFEAASGVQPPTTSFAPTEVTSIPRETSLPTIKYTKHELPPIPTSPSPDGRFYCGWEGCANSFRTRSELRKCVEKHFKRYQCDYCLIRSGSKKDVEKHIETHSLTRDQFECRRCSSSFTLKYNLQKHERRYHGTGLESDDGY</sequence>
<keyword evidence="4" id="KW-1185">Reference proteome</keyword>
<dbReference type="InterPro" id="IPR036236">
    <property type="entry name" value="Znf_C2H2_sf"/>
</dbReference>
<dbReference type="Gene3D" id="3.30.160.60">
    <property type="entry name" value="Classic Zinc Finger"/>
    <property type="match status" value="1"/>
</dbReference>
<proteinExistence type="predicted"/>
<feature type="domain" description="C2H2-type" evidence="2">
    <location>
        <begin position="199"/>
        <end position="222"/>
    </location>
</feature>
<keyword evidence="1" id="KW-0479">Metal-binding</keyword>
<name>A0A136ITB6_9PEZI</name>
<dbReference type="PROSITE" id="PS50157">
    <property type="entry name" value="ZINC_FINGER_C2H2_2"/>
    <property type="match status" value="1"/>
</dbReference>
<dbReference type="GO" id="GO:0008270">
    <property type="term" value="F:zinc ion binding"/>
    <property type="evidence" value="ECO:0007669"/>
    <property type="project" value="UniProtKB-KW"/>
</dbReference>
<evidence type="ECO:0000313" key="4">
    <source>
        <dbReference type="Proteomes" id="UP000070501"/>
    </source>
</evidence>
<keyword evidence="1" id="KW-0863">Zinc-finger</keyword>
<reference evidence="4" key="1">
    <citation type="submission" date="2016-02" db="EMBL/GenBank/DDBJ databases">
        <title>Draft genome sequence of Microdochium bolleyi, a fungal endophyte of beachgrass.</title>
        <authorList>
            <consortium name="DOE Joint Genome Institute"/>
            <person name="David A.S."/>
            <person name="May G."/>
            <person name="Haridas S."/>
            <person name="Lim J."/>
            <person name="Wang M."/>
            <person name="Labutti K."/>
            <person name="Lipzen A."/>
            <person name="Barry K."/>
            <person name="Grigoriev I.V."/>
        </authorList>
    </citation>
    <scope>NUCLEOTIDE SEQUENCE [LARGE SCALE GENOMIC DNA]</scope>
    <source>
        <strain evidence="4">J235TASD1</strain>
    </source>
</reference>
<gene>
    <name evidence="3" type="ORF">Micbo1qcDRAFT_178293</name>
</gene>
<dbReference type="SMART" id="SM00355">
    <property type="entry name" value="ZnF_C2H2"/>
    <property type="match status" value="3"/>
</dbReference>
<dbReference type="SUPFAM" id="SSF57667">
    <property type="entry name" value="beta-beta-alpha zinc fingers"/>
    <property type="match status" value="1"/>
</dbReference>
<dbReference type="PROSITE" id="PS00028">
    <property type="entry name" value="ZINC_FINGER_C2H2_1"/>
    <property type="match status" value="1"/>
</dbReference>
<dbReference type="InParanoid" id="A0A136ITB6"/>
<dbReference type="OrthoDB" id="654211at2759"/>
<evidence type="ECO:0000256" key="1">
    <source>
        <dbReference type="PROSITE-ProRule" id="PRU00042"/>
    </source>
</evidence>
<dbReference type="Proteomes" id="UP000070501">
    <property type="component" value="Unassembled WGS sequence"/>
</dbReference>
<evidence type="ECO:0000313" key="3">
    <source>
        <dbReference type="EMBL" id="KXJ88133.1"/>
    </source>
</evidence>
<accession>A0A136ITB6</accession>
<dbReference type="AlphaFoldDB" id="A0A136ITB6"/>
<keyword evidence="1" id="KW-0862">Zinc</keyword>
<evidence type="ECO:0000259" key="2">
    <source>
        <dbReference type="PROSITE" id="PS50157"/>
    </source>
</evidence>
<dbReference type="EMBL" id="KQ964259">
    <property type="protein sequence ID" value="KXJ88133.1"/>
    <property type="molecule type" value="Genomic_DNA"/>
</dbReference>
<protein>
    <recommendedName>
        <fullName evidence="2">C2H2-type domain-containing protein</fullName>
    </recommendedName>
</protein>
<dbReference type="InterPro" id="IPR013087">
    <property type="entry name" value="Znf_C2H2_type"/>
</dbReference>